<dbReference type="RefSeq" id="WP_214301696.1">
    <property type="nucleotide sequence ID" value="NZ_JAHDYS010000030.1"/>
</dbReference>
<evidence type="ECO:0000313" key="3">
    <source>
        <dbReference type="Proteomes" id="UP000784128"/>
    </source>
</evidence>
<accession>A0ABS5UD86</accession>
<dbReference type="PANTHER" id="PTHR35271">
    <property type="entry name" value="ABC TRANSPORTER, SUBSTRATE-BINDING LIPOPROTEIN-RELATED"/>
    <property type="match status" value="1"/>
</dbReference>
<feature type="chain" id="PRO_5046032370" evidence="1">
    <location>
        <begin position="22"/>
        <end position="291"/>
    </location>
</feature>
<organism evidence="2 3">
    <name type="scientific">Pelotalea chapellei</name>
    <dbReference type="NCBI Taxonomy" id="44671"/>
    <lineage>
        <taxon>Bacteria</taxon>
        <taxon>Pseudomonadati</taxon>
        <taxon>Thermodesulfobacteriota</taxon>
        <taxon>Desulfuromonadia</taxon>
        <taxon>Geobacterales</taxon>
        <taxon>Geobacteraceae</taxon>
        <taxon>Pelotalea</taxon>
    </lineage>
</organism>
<gene>
    <name evidence="2" type="ORF">KJB30_17665</name>
</gene>
<keyword evidence="3" id="KW-1185">Reference proteome</keyword>
<evidence type="ECO:0000313" key="2">
    <source>
        <dbReference type="EMBL" id="MBT1073611.1"/>
    </source>
</evidence>
<dbReference type="PANTHER" id="PTHR35271:SF1">
    <property type="entry name" value="ABC TRANSPORTER, SUBSTRATE-BINDING LIPOPROTEIN"/>
    <property type="match status" value="1"/>
</dbReference>
<sequence>MKLLILLILALATLLPSLAQAYDVLVLQSRHDRSYDEALKGFRAEWPGSQRVLVISDYSEVDVVRIIREERPRLILTIGDVALKEVRKVRQTPIVALMSLGINAQAATQPNLTGISLFAAPESYLAAFQAIKARRVGLVINSAKNETYLRQARKAAQEMGIELVVAEALSSRDTISHLTTLDGRIDALWMLPDPTVITRNTVESYFRFAQEHSLPLISFAPAYLTMGAAAIVDIDRYETGRQAAIMAGRLLAGEVPPVITAKSTIKGNPSVLQRLKLSPSLLNGLNSAQRN</sequence>
<keyword evidence="1" id="KW-0732">Signal</keyword>
<dbReference type="EMBL" id="JAHDYS010000030">
    <property type="protein sequence ID" value="MBT1073611.1"/>
    <property type="molecule type" value="Genomic_DNA"/>
</dbReference>
<feature type="signal peptide" evidence="1">
    <location>
        <begin position="1"/>
        <end position="21"/>
    </location>
</feature>
<dbReference type="Pfam" id="PF04392">
    <property type="entry name" value="ABC_sub_bind"/>
    <property type="match status" value="1"/>
</dbReference>
<dbReference type="InterPro" id="IPR007487">
    <property type="entry name" value="ABC_transpt-TYRBP-like"/>
</dbReference>
<protein>
    <submittedName>
        <fullName evidence="2">ABC transporter substrate-binding protein</fullName>
    </submittedName>
</protein>
<comment type="caution">
    <text evidence="2">The sequence shown here is derived from an EMBL/GenBank/DDBJ whole genome shotgun (WGS) entry which is preliminary data.</text>
</comment>
<evidence type="ECO:0000256" key="1">
    <source>
        <dbReference type="SAM" id="SignalP"/>
    </source>
</evidence>
<name>A0ABS5UD86_9BACT</name>
<proteinExistence type="predicted"/>
<dbReference type="Proteomes" id="UP000784128">
    <property type="component" value="Unassembled WGS sequence"/>
</dbReference>
<dbReference type="Gene3D" id="3.40.50.2300">
    <property type="match status" value="1"/>
</dbReference>
<reference evidence="2 3" key="1">
    <citation type="submission" date="2021-05" db="EMBL/GenBank/DDBJ databases">
        <title>The draft genome of Geobacter chapellei DSM 13688.</title>
        <authorList>
            <person name="Xu Z."/>
            <person name="Masuda Y."/>
            <person name="Itoh H."/>
            <person name="Senoo K."/>
        </authorList>
    </citation>
    <scope>NUCLEOTIDE SEQUENCE [LARGE SCALE GENOMIC DNA]</scope>
    <source>
        <strain evidence="2 3">DSM 13688</strain>
    </source>
</reference>